<accession>G0SGK5</accession>
<dbReference type="EMBL" id="GL988047">
    <property type="protein sequence ID" value="EGS17344.1"/>
    <property type="molecule type" value="Genomic_DNA"/>
</dbReference>
<feature type="transmembrane region" description="Helical" evidence="2">
    <location>
        <begin position="306"/>
        <end position="339"/>
    </location>
</feature>
<feature type="transmembrane region" description="Helical" evidence="2">
    <location>
        <begin position="462"/>
        <end position="484"/>
    </location>
</feature>
<dbReference type="InterPro" id="IPR004043">
    <property type="entry name" value="LCCL"/>
</dbReference>
<evidence type="ECO:0000256" key="2">
    <source>
        <dbReference type="SAM" id="Phobius"/>
    </source>
</evidence>
<dbReference type="InterPro" id="IPR036609">
    <property type="entry name" value="LCCL_sf"/>
</dbReference>
<proteinExistence type="predicted"/>
<dbReference type="AlphaFoldDB" id="G0SGK5"/>
<protein>
    <recommendedName>
        <fullName evidence="3">LCCL domain-containing protein</fullName>
    </recommendedName>
</protein>
<reference evidence="4 5" key="1">
    <citation type="journal article" date="2011" name="Cell">
        <title>Insight into structure and assembly of the nuclear pore complex by utilizing the genome of a eukaryotic thermophile.</title>
        <authorList>
            <person name="Amlacher S."/>
            <person name="Sarges P."/>
            <person name="Flemming D."/>
            <person name="van Noort V."/>
            <person name="Kunze R."/>
            <person name="Devos D.P."/>
            <person name="Arumugam M."/>
            <person name="Bork P."/>
            <person name="Hurt E."/>
        </authorList>
    </citation>
    <scope>NUCLEOTIDE SEQUENCE [LARGE SCALE GENOMIC DNA]</scope>
    <source>
        <strain evidence="5">DSM 1495 / CBS 144.50 / IMI 039719</strain>
    </source>
</reference>
<dbReference type="Gene3D" id="2.170.130.20">
    <property type="entry name" value="LCCL-like domain"/>
    <property type="match status" value="1"/>
</dbReference>
<sequence length="670" mass="74364">MGETSPTPASRAQSSRAQDSTDITDSDATVVGPNHPDAPIRDASRLEDLEADSSPPTPRFIQDEGSWKRFKWVPYPVRRAIKYVARWARGPPNPVFIRIDPFFPRIQHLPIVLVDKYLPRKRQRVWAVLGYLSVWIITFALVMRHGLTISEIPGWSVPSAIGCGATFWADGNECGLDGIDCRPFNNGGYAFSCPASCSKRMLLNPHAVGDQEIVYQPLVVGGPPANGSGPAIYRADSFLCAAAIHAGVISDRYGGCGVAKLVGFQPNFTASTRNGISSVGFDSYFPRSFSFEEDLQCEVRDFRWNILAVSVVFSTIFSLFVSSAWLFFFPVFTILFWSVGMALDPPAHADTATLFSIEIGRYLPSMFVAWVMYDKMGIKRTLHGLTAQIEKTVFWLGAAWVGALTNYTLDFIPIQRLTGHDLNQQPGARAALAIIVIILAVIAASQIFFFRQEARLIPMLKLYILFGIGLLILGVLPDLNLRIHHYILALLLLPGTSLQMRPSLLYQGLLVGLFINGVARWDFDPIVQTSYELRGDAPMGSPLPVIHDPIIIWGGINNRSITFTWDPPPDPAYDGISVLVNDVERFRAYFDDEPGTAGMGSQKNVGTHNVTWVRQPGVEANEYFRFAWMQGSMRGDYTKAGKWDTEGKWTKMEPGPSKVKKRGGVDYKVL</sequence>
<feature type="transmembrane region" description="Helical" evidence="2">
    <location>
        <begin position="125"/>
        <end position="143"/>
    </location>
</feature>
<feature type="compositionally biased region" description="Low complexity" evidence="1">
    <location>
        <begin position="1"/>
        <end position="18"/>
    </location>
</feature>
<feature type="region of interest" description="Disordered" evidence="1">
    <location>
        <begin position="1"/>
        <end position="62"/>
    </location>
</feature>
<keyword evidence="2" id="KW-0812">Transmembrane</keyword>
<gene>
    <name evidence="4" type="ORF">CTHT_0066660</name>
</gene>
<feature type="transmembrane region" description="Helical" evidence="2">
    <location>
        <begin position="429"/>
        <end position="450"/>
    </location>
</feature>
<evidence type="ECO:0000259" key="3">
    <source>
        <dbReference type="PROSITE" id="PS50820"/>
    </source>
</evidence>
<dbReference type="OrthoDB" id="441660at2759"/>
<dbReference type="PANTHER" id="PTHR31331">
    <property type="entry name" value="LCCL DOMAIN PROTEIN (AFU_ORTHOLOGUE AFUA_5G08630)"/>
    <property type="match status" value="1"/>
</dbReference>
<dbReference type="KEGG" id="cthr:CTHT_0066660"/>
<dbReference type="SMART" id="SM00603">
    <property type="entry name" value="LCCL"/>
    <property type="match status" value="1"/>
</dbReference>
<dbReference type="SUPFAM" id="SSF69848">
    <property type="entry name" value="LCCL domain"/>
    <property type="match status" value="1"/>
</dbReference>
<keyword evidence="2" id="KW-1133">Transmembrane helix</keyword>
<feature type="transmembrane region" description="Helical" evidence="2">
    <location>
        <begin position="393"/>
        <end position="409"/>
    </location>
</feature>
<name>G0SGK5_CHATD</name>
<feature type="domain" description="LCCL" evidence="3">
    <location>
        <begin position="227"/>
        <end position="279"/>
    </location>
</feature>
<dbReference type="InterPro" id="IPR051957">
    <property type="entry name" value="CRISP-LCCL_domain"/>
</dbReference>
<dbReference type="GeneID" id="18260704"/>
<dbReference type="Pfam" id="PF03815">
    <property type="entry name" value="LCCL"/>
    <property type="match status" value="1"/>
</dbReference>
<organism evidence="5">
    <name type="scientific">Chaetomium thermophilum (strain DSM 1495 / CBS 144.50 / IMI 039719)</name>
    <name type="common">Thermochaetoides thermophila</name>
    <dbReference type="NCBI Taxonomy" id="759272"/>
    <lineage>
        <taxon>Eukaryota</taxon>
        <taxon>Fungi</taxon>
        <taxon>Dikarya</taxon>
        <taxon>Ascomycota</taxon>
        <taxon>Pezizomycotina</taxon>
        <taxon>Sordariomycetes</taxon>
        <taxon>Sordariomycetidae</taxon>
        <taxon>Sordariales</taxon>
        <taxon>Chaetomiaceae</taxon>
        <taxon>Thermochaetoides</taxon>
    </lineage>
</organism>
<evidence type="ECO:0000256" key="1">
    <source>
        <dbReference type="SAM" id="MobiDB-lite"/>
    </source>
</evidence>
<evidence type="ECO:0000313" key="4">
    <source>
        <dbReference type="EMBL" id="EGS17344.1"/>
    </source>
</evidence>
<feature type="compositionally biased region" description="Basic and acidic residues" evidence="1">
    <location>
        <begin position="38"/>
        <end position="48"/>
    </location>
</feature>
<dbReference type="Proteomes" id="UP000008066">
    <property type="component" value="Unassembled WGS sequence"/>
</dbReference>
<dbReference type="PANTHER" id="PTHR31331:SF8">
    <property type="entry name" value="LCCL DOMAIN PROTEIN (AFU_ORTHOLOGUE AFUA_5G02970)"/>
    <property type="match status" value="1"/>
</dbReference>
<dbReference type="RefSeq" id="XP_006696962.1">
    <property type="nucleotide sequence ID" value="XM_006696899.1"/>
</dbReference>
<feature type="transmembrane region" description="Helical" evidence="2">
    <location>
        <begin position="351"/>
        <end position="373"/>
    </location>
</feature>
<evidence type="ECO:0000313" key="5">
    <source>
        <dbReference type="Proteomes" id="UP000008066"/>
    </source>
</evidence>
<keyword evidence="2" id="KW-0472">Membrane</keyword>
<dbReference type="PROSITE" id="PS50820">
    <property type="entry name" value="LCCL"/>
    <property type="match status" value="1"/>
</dbReference>
<dbReference type="HOGENOM" id="CLU_011125_1_0_1"/>
<dbReference type="OMA" id="HWDKTVL"/>
<dbReference type="eggNOG" id="ENOG502QUEX">
    <property type="taxonomic scope" value="Eukaryota"/>
</dbReference>
<keyword evidence="5" id="KW-1185">Reference proteome</keyword>